<comment type="similarity">
    <text evidence="2 5">Belongs to the glucose-6-phosphate 1-epimerase family.</text>
</comment>
<dbReference type="InterPro" id="IPR014718">
    <property type="entry name" value="GH-type_carb-bd"/>
</dbReference>
<dbReference type="RefSeq" id="XP_007509919.1">
    <property type="nucleotide sequence ID" value="XM_007509857.1"/>
</dbReference>
<dbReference type="PANTHER" id="PTHR11122:SF13">
    <property type="entry name" value="GLUCOSE-6-PHOSPHATE 1-EPIMERASE"/>
    <property type="match status" value="1"/>
</dbReference>
<feature type="binding site" evidence="7">
    <location>
        <position position="101"/>
    </location>
    <ligand>
        <name>substrate</name>
    </ligand>
</feature>
<dbReference type="CDD" id="cd09020">
    <property type="entry name" value="D-hex-6-P-epi_like"/>
    <property type="match status" value="1"/>
</dbReference>
<dbReference type="KEGG" id="bpg:Bathy12g00770"/>
<reference evidence="8 9" key="1">
    <citation type="submission" date="2011-10" db="EMBL/GenBank/DDBJ databases">
        <authorList>
            <person name="Genoscope - CEA"/>
        </authorList>
    </citation>
    <scope>NUCLEOTIDE SEQUENCE [LARGE SCALE GENOMIC DNA]</scope>
    <source>
        <strain evidence="8 9">RCC 1105</strain>
    </source>
</reference>
<dbReference type="GO" id="GO:0047938">
    <property type="term" value="F:glucose-6-phosphate 1-epimerase activity"/>
    <property type="evidence" value="ECO:0007669"/>
    <property type="project" value="UniProtKB-UniRule"/>
</dbReference>
<dbReference type="Proteomes" id="UP000198341">
    <property type="component" value="Chromosome 12"/>
</dbReference>
<accession>K8EM36</accession>
<dbReference type="PANTHER" id="PTHR11122">
    <property type="entry name" value="APOSPORY-ASSOCIATED PROTEIN C-RELATED"/>
    <property type="match status" value="1"/>
</dbReference>
<dbReference type="OrthoDB" id="1659429at2759"/>
<dbReference type="PIRSF" id="PIRSF016020">
    <property type="entry name" value="PHexose_mutarotase"/>
    <property type="match status" value="1"/>
</dbReference>
<feature type="active site" evidence="6">
    <location>
        <position position="178"/>
    </location>
</feature>
<proteinExistence type="inferred from homology"/>
<dbReference type="InterPro" id="IPR025532">
    <property type="entry name" value="G6P_1-epimerase"/>
</dbReference>
<organism evidence="8 9">
    <name type="scientific">Bathycoccus prasinos</name>
    <dbReference type="NCBI Taxonomy" id="41875"/>
    <lineage>
        <taxon>Eukaryota</taxon>
        <taxon>Viridiplantae</taxon>
        <taxon>Chlorophyta</taxon>
        <taxon>Mamiellophyceae</taxon>
        <taxon>Mamiellales</taxon>
        <taxon>Bathycoccaceae</taxon>
        <taxon>Bathycoccus</taxon>
    </lineage>
</organism>
<dbReference type="GO" id="GO:0005737">
    <property type="term" value="C:cytoplasm"/>
    <property type="evidence" value="ECO:0007669"/>
    <property type="project" value="TreeGrafter"/>
</dbReference>
<dbReference type="InterPro" id="IPR011013">
    <property type="entry name" value="Gal_mutarotase_sf_dom"/>
</dbReference>
<dbReference type="eggNOG" id="KOG1594">
    <property type="taxonomic scope" value="Eukaryota"/>
</dbReference>
<dbReference type="AlphaFoldDB" id="K8EM36"/>
<dbReference type="GeneID" id="19012597"/>
<feature type="binding site" evidence="7">
    <location>
        <position position="82"/>
    </location>
    <ligand>
        <name>substrate</name>
    </ligand>
</feature>
<dbReference type="Gene3D" id="2.70.98.10">
    <property type="match status" value="1"/>
</dbReference>
<keyword evidence="9" id="KW-1185">Reference proteome</keyword>
<dbReference type="EC" id="5.1.3.15" evidence="3 5"/>
<gene>
    <name evidence="8" type="ordered locus">Bathy12g00770</name>
</gene>
<dbReference type="GO" id="GO:0005975">
    <property type="term" value="P:carbohydrate metabolic process"/>
    <property type="evidence" value="ECO:0007669"/>
    <property type="project" value="InterPro"/>
</dbReference>
<evidence type="ECO:0000256" key="7">
    <source>
        <dbReference type="PIRSR" id="PIRSR016020-2"/>
    </source>
</evidence>
<dbReference type="Pfam" id="PF01263">
    <property type="entry name" value="Aldose_epim"/>
    <property type="match status" value="1"/>
</dbReference>
<keyword evidence="4 5" id="KW-0413">Isomerase</keyword>
<evidence type="ECO:0000256" key="5">
    <source>
        <dbReference type="PIRNR" id="PIRNR016020"/>
    </source>
</evidence>
<dbReference type="GO" id="GO:0030246">
    <property type="term" value="F:carbohydrate binding"/>
    <property type="evidence" value="ECO:0007669"/>
    <property type="project" value="UniProtKB-UniRule"/>
</dbReference>
<evidence type="ECO:0000256" key="6">
    <source>
        <dbReference type="PIRSR" id="PIRSR016020-1"/>
    </source>
</evidence>
<evidence type="ECO:0000256" key="2">
    <source>
        <dbReference type="ARBA" id="ARBA00005866"/>
    </source>
</evidence>
<dbReference type="InterPro" id="IPR008183">
    <property type="entry name" value="Aldose_1/G6P_1-epimerase"/>
</dbReference>
<feature type="active site" evidence="6">
    <location>
        <position position="296"/>
    </location>
</feature>
<evidence type="ECO:0000256" key="3">
    <source>
        <dbReference type="ARBA" id="ARBA00012083"/>
    </source>
</evidence>
<evidence type="ECO:0000256" key="1">
    <source>
        <dbReference type="ARBA" id="ARBA00001096"/>
    </source>
</evidence>
<feature type="binding site" evidence="7">
    <location>
        <position position="106"/>
    </location>
    <ligand>
        <name>substrate</name>
    </ligand>
</feature>
<evidence type="ECO:0000313" key="8">
    <source>
        <dbReference type="EMBL" id="CCO19034.1"/>
    </source>
</evidence>
<sequence length="329" mass="37017">MGAPLPKSKTSKCSCVPFERKQEGVSFEGVILSNAQFECTIYAFGAHVASWRSLSDLEVFKTKPEFLFVSKKAILDGTKPIRGGIPICFPQFGKLGECTNQHGFARNATWEFVGSEVDEEKVLAKATFTLSSTEKTMKEFPYKFKLNYTVSIEKEFLNTKLEVINEDEKAFEFTTALHTYFGAKSITDIAVKGLNGVRYTDSLEDGKKCVEGEEEIRFDKEVDRIYRRNVALVDKERLEIIDRVWEDKGVLSQHTRGVAMTTKNLNDAVVWNPWIDKAKSMGDFGDEEYKEMVCVEAAAIDEPVKVKPGASWIGEQTLEAVINLAHFSV</sequence>
<comment type="catalytic activity">
    <reaction evidence="1">
        <text>alpha-D-glucose 6-phosphate = beta-D-glucose 6-phosphate</text>
        <dbReference type="Rhea" id="RHEA:16249"/>
        <dbReference type="ChEBI" id="CHEBI:58225"/>
        <dbReference type="ChEBI" id="CHEBI:58247"/>
        <dbReference type="EC" id="5.1.3.15"/>
    </reaction>
</comment>
<evidence type="ECO:0000256" key="4">
    <source>
        <dbReference type="ARBA" id="ARBA00023235"/>
    </source>
</evidence>
<name>K8EM36_9CHLO</name>
<dbReference type="SUPFAM" id="SSF74650">
    <property type="entry name" value="Galactose mutarotase-like"/>
    <property type="match status" value="1"/>
</dbReference>
<evidence type="ECO:0000313" key="9">
    <source>
        <dbReference type="Proteomes" id="UP000198341"/>
    </source>
</evidence>
<dbReference type="EMBL" id="FO082267">
    <property type="protein sequence ID" value="CCO19034.1"/>
    <property type="molecule type" value="Genomic_DNA"/>
</dbReference>
<dbReference type="STRING" id="41875.K8EM36"/>
<protein>
    <recommendedName>
        <fullName evidence="3 5">glucose-6-phosphate 1-epimerase</fullName>
        <ecNumber evidence="3 5">5.1.3.15</ecNumber>
    </recommendedName>
</protein>